<dbReference type="GeneID" id="89939167"/>
<organism evidence="2 3">
    <name type="scientific">Canariomyces notabilis</name>
    <dbReference type="NCBI Taxonomy" id="2074819"/>
    <lineage>
        <taxon>Eukaryota</taxon>
        <taxon>Fungi</taxon>
        <taxon>Dikarya</taxon>
        <taxon>Ascomycota</taxon>
        <taxon>Pezizomycotina</taxon>
        <taxon>Sordariomycetes</taxon>
        <taxon>Sordariomycetidae</taxon>
        <taxon>Sordariales</taxon>
        <taxon>Chaetomiaceae</taxon>
        <taxon>Canariomyces</taxon>
    </lineage>
</organism>
<comment type="caution">
    <text evidence="2">The sequence shown here is derived from an EMBL/GenBank/DDBJ whole genome shotgun (WGS) entry which is preliminary data.</text>
</comment>
<evidence type="ECO:0000256" key="1">
    <source>
        <dbReference type="SAM" id="MobiDB-lite"/>
    </source>
</evidence>
<gene>
    <name evidence="2" type="ORF">N656DRAFT_778647</name>
</gene>
<accession>A0AAN6TEY4</accession>
<dbReference type="AlphaFoldDB" id="A0AAN6TEY4"/>
<dbReference type="Proteomes" id="UP001302812">
    <property type="component" value="Unassembled WGS sequence"/>
</dbReference>
<name>A0AAN6TEY4_9PEZI</name>
<sequence length="207" mass="22427">MDGCTRGETLKPENPDSELCVHLTHLNRSHTLAITDSPQKRPKRRSSTSPTPRQSPPEKAVPWRDGRAVAGCSCQQDNKRPQRPRYVAEKAVTDGGLDTKNNDENNGQGGAENKQEKENAGVRMGKIKLFGSLSDADADANADETGSVALSGACLARTYTYGNVMQLRAGLMELKAQIGRPKRRGASHCNKGREACLGYYCSALPSQ</sequence>
<evidence type="ECO:0000313" key="2">
    <source>
        <dbReference type="EMBL" id="KAK4113115.1"/>
    </source>
</evidence>
<reference evidence="2" key="2">
    <citation type="submission" date="2023-05" db="EMBL/GenBank/DDBJ databases">
        <authorList>
            <consortium name="Lawrence Berkeley National Laboratory"/>
            <person name="Steindorff A."/>
            <person name="Hensen N."/>
            <person name="Bonometti L."/>
            <person name="Westerberg I."/>
            <person name="Brannstrom I.O."/>
            <person name="Guillou S."/>
            <person name="Cros-Aarteil S."/>
            <person name="Calhoun S."/>
            <person name="Haridas S."/>
            <person name="Kuo A."/>
            <person name="Mondo S."/>
            <person name="Pangilinan J."/>
            <person name="Riley R."/>
            <person name="Labutti K."/>
            <person name="Andreopoulos B."/>
            <person name="Lipzen A."/>
            <person name="Chen C."/>
            <person name="Yanf M."/>
            <person name="Daum C."/>
            <person name="Ng V."/>
            <person name="Clum A."/>
            <person name="Ohm R."/>
            <person name="Martin F."/>
            <person name="Silar P."/>
            <person name="Natvig D."/>
            <person name="Lalanne C."/>
            <person name="Gautier V."/>
            <person name="Ament-Velasquez S.L."/>
            <person name="Kruys A."/>
            <person name="Hutchinson M.I."/>
            <person name="Powell A.J."/>
            <person name="Barry K."/>
            <person name="Miller A.N."/>
            <person name="Grigoriev I.V."/>
            <person name="Debuchy R."/>
            <person name="Gladieux P."/>
            <person name="Thoren M.H."/>
            <person name="Johannesson H."/>
        </authorList>
    </citation>
    <scope>NUCLEOTIDE SEQUENCE</scope>
    <source>
        <strain evidence="2">CBS 508.74</strain>
    </source>
</reference>
<evidence type="ECO:0000313" key="3">
    <source>
        <dbReference type="Proteomes" id="UP001302812"/>
    </source>
</evidence>
<reference evidence="2" key="1">
    <citation type="journal article" date="2023" name="Mol. Phylogenet. Evol.">
        <title>Genome-scale phylogeny and comparative genomics of the fungal order Sordariales.</title>
        <authorList>
            <person name="Hensen N."/>
            <person name="Bonometti L."/>
            <person name="Westerberg I."/>
            <person name="Brannstrom I.O."/>
            <person name="Guillou S."/>
            <person name="Cros-Aarteil S."/>
            <person name="Calhoun S."/>
            <person name="Haridas S."/>
            <person name="Kuo A."/>
            <person name="Mondo S."/>
            <person name="Pangilinan J."/>
            <person name="Riley R."/>
            <person name="LaButti K."/>
            <person name="Andreopoulos B."/>
            <person name="Lipzen A."/>
            <person name="Chen C."/>
            <person name="Yan M."/>
            <person name="Daum C."/>
            <person name="Ng V."/>
            <person name="Clum A."/>
            <person name="Steindorff A."/>
            <person name="Ohm R.A."/>
            <person name="Martin F."/>
            <person name="Silar P."/>
            <person name="Natvig D.O."/>
            <person name="Lalanne C."/>
            <person name="Gautier V."/>
            <person name="Ament-Velasquez S.L."/>
            <person name="Kruys A."/>
            <person name="Hutchinson M.I."/>
            <person name="Powell A.J."/>
            <person name="Barry K."/>
            <person name="Miller A.N."/>
            <person name="Grigoriev I.V."/>
            <person name="Debuchy R."/>
            <person name="Gladieux P."/>
            <person name="Hiltunen Thoren M."/>
            <person name="Johannesson H."/>
        </authorList>
    </citation>
    <scope>NUCLEOTIDE SEQUENCE</scope>
    <source>
        <strain evidence="2">CBS 508.74</strain>
    </source>
</reference>
<dbReference type="EMBL" id="MU853340">
    <property type="protein sequence ID" value="KAK4113115.1"/>
    <property type="molecule type" value="Genomic_DNA"/>
</dbReference>
<dbReference type="RefSeq" id="XP_064670685.1">
    <property type="nucleotide sequence ID" value="XM_064815042.1"/>
</dbReference>
<protein>
    <submittedName>
        <fullName evidence="2">Uncharacterized protein</fullName>
    </submittedName>
</protein>
<feature type="region of interest" description="Disordered" evidence="1">
    <location>
        <begin position="26"/>
        <end position="119"/>
    </location>
</feature>
<keyword evidence="3" id="KW-1185">Reference proteome</keyword>
<proteinExistence type="predicted"/>